<evidence type="ECO:0000256" key="1">
    <source>
        <dbReference type="SAM" id="MobiDB-lite"/>
    </source>
</evidence>
<sequence>MGGQGPRDAALALKDTFGKAADDISGKAADFHDVTAEASLRGAHAMGETDSQYGNEFGGVGKNPDSVPDPK</sequence>
<dbReference type="RefSeq" id="WP_212532222.1">
    <property type="nucleotide sequence ID" value="NZ_JAGSOG010000227.1"/>
</dbReference>
<feature type="region of interest" description="Disordered" evidence="1">
    <location>
        <begin position="45"/>
        <end position="71"/>
    </location>
</feature>
<protein>
    <submittedName>
        <fullName evidence="2">Uncharacterized protein</fullName>
    </submittedName>
</protein>
<accession>A0A941ESU2</accession>
<proteinExistence type="predicted"/>
<name>A0A941ESU2_9ACTN</name>
<reference evidence="2" key="1">
    <citation type="submission" date="2021-04" db="EMBL/GenBank/DDBJ databases">
        <title>Genome based classification of Actinospica acidithermotolerans sp. nov., an actinobacterium isolated from an Indonesian hot spring.</title>
        <authorList>
            <person name="Kusuma A.B."/>
            <person name="Putra K.E."/>
            <person name="Nafisah S."/>
            <person name="Loh J."/>
            <person name="Nouioui I."/>
            <person name="Goodfellow M."/>
        </authorList>
    </citation>
    <scope>NUCLEOTIDE SEQUENCE</scope>
    <source>
        <strain evidence="2">CSCA 57</strain>
    </source>
</reference>
<dbReference type="EMBL" id="JAGSOG010000227">
    <property type="protein sequence ID" value="MBR7837755.1"/>
    <property type="molecule type" value="Genomic_DNA"/>
</dbReference>
<gene>
    <name evidence="2" type="ORF">KDL01_31045</name>
</gene>
<dbReference type="Proteomes" id="UP000675781">
    <property type="component" value="Unassembled WGS sequence"/>
</dbReference>
<evidence type="ECO:0000313" key="2">
    <source>
        <dbReference type="EMBL" id="MBR7837755.1"/>
    </source>
</evidence>
<evidence type="ECO:0000313" key="3">
    <source>
        <dbReference type="Proteomes" id="UP000675781"/>
    </source>
</evidence>
<comment type="caution">
    <text evidence="2">The sequence shown here is derived from an EMBL/GenBank/DDBJ whole genome shotgun (WGS) entry which is preliminary data.</text>
</comment>
<keyword evidence="3" id="KW-1185">Reference proteome</keyword>
<feature type="non-terminal residue" evidence="2">
    <location>
        <position position="71"/>
    </location>
</feature>
<organism evidence="2 3">
    <name type="scientific">Actinospica durhamensis</name>
    <dbReference type="NCBI Taxonomy" id="1508375"/>
    <lineage>
        <taxon>Bacteria</taxon>
        <taxon>Bacillati</taxon>
        <taxon>Actinomycetota</taxon>
        <taxon>Actinomycetes</taxon>
        <taxon>Catenulisporales</taxon>
        <taxon>Actinospicaceae</taxon>
        <taxon>Actinospica</taxon>
    </lineage>
</organism>
<dbReference type="AlphaFoldDB" id="A0A941ESU2"/>